<feature type="domain" description="HTH tetR-type" evidence="3">
    <location>
        <begin position="7"/>
        <end position="67"/>
    </location>
</feature>
<protein>
    <submittedName>
        <fullName evidence="4">TetR/AcrR family transcriptional regulator</fullName>
    </submittedName>
</protein>
<dbReference type="Gene3D" id="1.10.357.10">
    <property type="entry name" value="Tetracycline Repressor, domain 2"/>
    <property type="match status" value="1"/>
</dbReference>
<dbReference type="Pfam" id="PF00440">
    <property type="entry name" value="TetR_N"/>
    <property type="match status" value="1"/>
</dbReference>
<reference evidence="4 5" key="1">
    <citation type="submission" date="2020-12" db="EMBL/GenBank/DDBJ databases">
        <title>Revised draft genomes of Rhodomicrobium vannielii ATCC 17100 and Rhodomicrobium udaipurense JA643.</title>
        <authorList>
            <person name="Conners E.M."/>
            <person name="Davenport E.J."/>
            <person name="Bose A."/>
        </authorList>
    </citation>
    <scope>NUCLEOTIDE SEQUENCE [LARGE SCALE GENOMIC DNA]</scope>
    <source>
        <strain evidence="4 5">JA643</strain>
    </source>
</reference>
<gene>
    <name evidence="4" type="ORF">JDN41_04155</name>
</gene>
<keyword evidence="5" id="KW-1185">Reference proteome</keyword>
<dbReference type="RefSeq" id="WP_052036921.1">
    <property type="nucleotide sequence ID" value="NZ_JAEMUK010000008.1"/>
</dbReference>
<dbReference type="InterPro" id="IPR001647">
    <property type="entry name" value="HTH_TetR"/>
</dbReference>
<dbReference type="InterPro" id="IPR050109">
    <property type="entry name" value="HTH-type_TetR-like_transc_reg"/>
</dbReference>
<evidence type="ECO:0000256" key="1">
    <source>
        <dbReference type="ARBA" id="ARBA00023125"/>
    </source>
</evidence>
<evidence type="ECO:0000259" key="3">
    <source>
        <dbReference type="PROSITE" id="PS50977"/>
    </source>
</evidence>
<dbReference type="Proteomes" id="UP000623250">
    <property type="component" value="Unassembled WGS sequence"/>
</dbReference>
<name>A0A8I1G8Z6_9HYPH</name>
<dbReference type="GO" id="GO:0000976">
    <property type="term" value="F:transcription cis-regulatory region binding"/>
    <property type="evidence" value="ECO:0007669"/>
    <property type="project" value="TreeGrafter"/>
</dbReference>
<proteinExistence type="predicted"/>
<feature type="DNA-binding region" description="H-T-H motif" evidence="2">
    <location>
        <begin position="30"/>
        <end position="49"/>
    </location>
</feature>
<dbReference type="Pfam" id="PF13972">
    <property type="entry name" value="TetR"/>
    <property type="match status" value="1"/>
</dbReference>
<dbReference type="GO" id="GO:0003700">
    <property type="term" value="F:DNA-binding transcription factor activity"/>
    <property type="evidence" value="ECO:0007669"/>
    <property type="project" value="TreeGrafter"/>
</dbReference>
<comment type="caution">
    <text evidence="4">The sequence shown here is derived from an EMBL/GenBank/DDBJ whole genome shotgun (WGS) entry which is preliminary data.</text>
</comment>
<dbReference type="InterPro" id="IPR025722">
    <property type="entry name" value="TetR"/>
</dbReference>
<evidence type="ECO:0000313" key="4">
    <source>
        <dbReference type="EMBL" id="MBJ7542747.1"/>
    </source>
</evidence>
<dbReference type="InterPro" id="IPR009057">
    <property type="entry name" value="Homeodomain-like_sf"/>
</dbReference>
<dbReference type="AlphaFoldDB" id="A0A8I1G8Z6"/>
<organism evidence="4 5">
    <name type="scientific">Rhodomicrobium udaipurense</name>
    <dbReference type="NCBI Taxonomy" id="1202716"/>
    <lineage>
        <taxon>Bacteria</taxon>
        <taxon>Pseudomonadati</taxon>
        <taxon>Pseudomonadota</taxon>
        <taxon>Alphaproteobacteria</taxon>
        <taxon>Hyphomicrobiales</taxon>
        <taxon>Hyphomicrobiaceae</taxon>
        <taxon>Rhodomicrobium</taxon>
    </lineage>
</organism>
<accession>A0A8I1G8Z6</accession>
<dbReference type="PROSITE" id="PS50977">
    <property type="entry name" value="HTH_TETR_2"/>
    <property type="match status" value="1"/>
</dbReference>
<sequence length="232" mass="26382">MEHKPKRQTRERIRNAALLLFNRFGEPNVTLSAIAADVGISHGNLHYHYPSKDRIVDELVQDFLVEIEATFALPGGRTVEADDLWLFLHLTFETILRHRFLYRDLIELLSRHRLIEKQIRRVIEEQTRTAEALLSGLAATGALVVDAAETRALAERMAFVATWWLCHALVLNPRAEPDGDTLAKGVARCLSLAAPYLREEERAHFDKLSGHYIKKGGNKNDGEENKVEAVRR</sequence>
<evidence type="ECO:0000313" key="5">
    <source>
        <dbReference type="Proteomes" id="UP000623250"/>
    </source>
</evidence>
<evidence type="ECO:0000256" key="2">
    <source>
        <dbReference type="PROSITE-ProRule" id="PRU00335"/>
    </source>
</evidence>
<keyword evidence="1 2" id="KW-0238">DNA-binding</keyword>
<dbReference type="EMBL" id="JAEMUK010000008">
    <property type="protein sequence ID" value="MBJ7542747.1"/>
    <property type="molecule type" value="Genomic_DNA"/>
</dbReference>
<dbReference type="PANTHER" id="PTHR30055:SF223">
    <property type="entry name" value="HTH-TYPE TRANSCRIPTIONAL REGULATOR UIDR"/>
    <property type="match status" value="1"/>
</dbReference>
<dbReference type="SUPFAM" id="SSF46689">
    <property type="entry name" value="Homeodomain-like"/>
    <property type="match status" value="1"/>
</dbReference>
<dbReference type="PANTHER" id="PTHR30055">
    <property type="entry name" value="HTH-TYPE TRANSCRIPTIONAL REGULATOR RUTR"/>
    <property type="match status" value="1"/>
</dbReference>